<dbReference type="Gene3D" id="3.30.565.10">
    <property type="entry name" value="Histidine kinase-like ATPase, C-terminal domain"/>
    <property type="match status" value="1"/>
</dbReference>
<dbReference type="CDD" id="cd00082">
    <property type="entry name" value="HisKA"/>
    <property type="match status" value="1"/>
</dbReference>
<dbReference type="GO" id="GO:0000155">
    <property type="term" value="F:phosphorelay sensor kinase activity"/>
    <property type="evidence" value="ECO:0007669"/>
    <property type="project" value="InterPro"/>
</dbReference>
<dbReference type="CDD" id="cd00075">
    <property type="entry name" value="HATPase"/>
    <property type="match status" value="1"/>
</dbReference>
<dbReference type="InterPro" id="IPR004358">
    <property type="entry name" value="Sig_transdc_His_kin-like_C"/>
</dbReference>
<comment type="catalytic activity">
    <reaction evidence="1">
        <text>ATP + protein L-histidine = ADP + protein N-phospho-L-histidine.</text>
        <dbReference type="EC" id="2.7.13.3"/>
    </reaction>
</comment>
<dbReference type="InterPro" id="IPR007890">
    <property type="entry name" value="CHASE2"/>
</dbReference>
<feature type="domain" description="Histidine kinase" evidence="7">
    <location>
        <begin position="583"/>
        <end position="796"/>
    </location>
</feature>
<organism evidence="8 9">
    <name type="scientific">Sphingomonas cavernae</name>
    <dbReference type="NCBI Taxonomy" id="2320861"/>
    <lineage>
        <taxon>Bacteria</taxon>
        <taxon>Pseudomonadati</taxon>
        <taxon>Pseudomonadota</taxon>
        <taxon>Alphaproteobacteria</taxon>
        <taxon>Sphingomonadales</taxon>
        <taxon>Sphingomonadaceae</taxon>
        <taxon>Sphingomonas</taxon>
    </lineage>
</organism>
<dbReference type="SMART" id="SM00387">
    <property type="entry name" value="HATPase_c"/>
    <property type="match status" value="1"/>
</dbReference>
<dbReference type="SMART" id="SM01080">
    <property type="entry name" value="CHASE2"/>
    <property type="match status" value="1"/>
</dbReference>
<evidence type="ECO:0000313" key="9">
    <source>
        <dbReference type="Proteomes" id="UP000286100"/>
    </source>
</evidence>
<keyword evidence="5" id="KW-0418">Kinase</keyword>
<dbReference type="PIRSF" id="PIRSF037347">
    <property type="entry name" value="STHK_CHASE2_PAS_prd"/>
    <property type="match status" value="1"/>
</dbReference>
<dbReference type="InterPro" id="IPR036890">
    <property type="entry name" value="HATPase_C_sf"/>
</dbReference>
<reference evidence="8 9" key="1">
    <citation type="submission" date="2018-09" db="EMBL/GenBank/DDBJ databases">
        <authorList>
            <person name="Zhu H."/>
        </authorList>
    </citation>
    <scope>NUCLEOTIDE SEQUENCE [LARGE SCALE GENOMIC DNA]</scope>
    <source>
        <strain evidence="8 9">K2R01-6</strain>
    </source>
</reference>
<dbReference type="InterPro" id="IPR005467">
    <property type="entry name" value="His_kinase_dom"/>
</dbReference>
<dbReference type="SUPFAM" id="SSF55874">
    <property type="entry name" value="ATPase domain of HSP90 chaperone/DNA topoisomerase II/histidine kinase"/>
    <property type="match status" value="1"/>
</dbReference>
<evidence type="ECO:0000256" key="6">
    <source>
        <dbReference type="SAM" id="Phobius"/>
    </source>
</evidence>
<dbReference type="RefSeq" id="WP_119761308.1">
    <property type="nucleotide sequence ID" value="NZ_QYUM01000003.1"/>
</dbReference>
<evidence type="ECO:0000256" key="3">
    <source>
        <dbReference type="ARBA" id="ARBA00022553"/>
    </source>
</evidence>
<dbReference type="InterPro" id="IPR003594">
    <property type="entry name" value="HATPase_dom"/>
</dbReference>
<dbReference type="EC" id="2.7.13.3" evidence="2"/>
<keyword evidence="6" id="KW-0472">Membrane</keyword>
<dbReference type="PANTHER" id="PTHR43047:SF72">
    <property type="entry name" value="OSMOSENSING HISTIDINE PROTEIN KINASE SLN1"/>
    <property type="match status" value="1"/>
</dbReference>
<keyword evidence="3" id="KW-0597">Phosphoprotein</keyword>
<keyword evidence="9" id="KW-1185">Reference proteome</keyword>
<dbReference type="EMBL" id="QYUM01000003">
    <property type="protein sequence ID" value="RJF90255.1"/>
    <property type="molecule type" value="Genomic_DNA"/>
</dbReference>
<feature type="transmembrane region" description="Helical" evidence="6">
    <location>
        <begin position="328"/>
        <end position="345"/>
    </location>
</feature>
<dbReference type="GO" id="GO:0005886">
    <property type="term" value="C:plasma membrane"/>
    <property type="evidence" value="ECO:0007669"/>
    <property type="project" value="TreeGrafter"/>
</dbReference>
<dbReference type="Pfam" id="PF05226">
    <property type="entry name" value="CHASE2"/>
    <property type="match status" value="1"/>
</dbReference>
<evidence type="ECO:0000256" key="1">
    <source>
        <dbReference type="ARBA" id="ARBA00000085"/>
    </source>
</evidence>
<evidence type="ECO:0000313" key="8">
    <source>
        <dbReference type="EMBL" id="RJF90255.1"/>
    </source>
</evidence>
<name>A0A418WJR3_9SPHN</name>
<accession>A0A418WJR3</accession>
<protein>
    <recommendedName>
        <fullName evidence="2">histidine kinase</fullName>
        <ecNumber evidence="2">2.7.13.3</ecNumber>
    </recommendedName>
</protein>
<dbReference type="GO" id="GO:0009927">
    <property type="term" value="F:histidine phosphotransfer kinase activity"/>
    <property type="evidence" value="ECO:0007669"/>
    <property type="project" value="TreeGrafter"/>
</dbReference>
<keyword evidence="4" id="KW-0808">Transferase</keyword>
<dbReference type="PROSITE" id="PS50109">
    <property type="entry name" value="HIS_KIN"/>
    <property type="match status" value="1"/>
</dbReference>
<dbReference type="AlphaFoldDB" id="A0A418WJR3"/>
<dbReference type="InterPro" id="IPR003661">
    <property type="entry name" value="HisK_dim/P_dom"/>
</dbReference>
<dbReference type="Proteomes" id="UP000286100">
    <property type="component" value="Unassembled WGS sequence"/>
</dbReference>
<evidence type="ECO:0000256" key="4">
    <source>
        <dbReference type="ARBA" id="ARBA00022679"/>
    </source>
</evidence>
<sequence length="806" mass="88184">MPFAAETMEYVLCLDRGRSPDIRWSMSQDEPGLSSSDLRPLRRQAASQWLLLMLLSVVAASGLVMTRGLERLDNVAYDAMLRLSSQKASGDIVLVAIDDRSLADLGPWPWPRDTHARLLEQLGRARPRAILYDVLFLEPSPDAAGDERLSRAVGEGPVFLPLSVQAPGLNGAPVDISRPVPAIGGTAAGLGQVTVRPDDDGVLRRVPLALRFPDLCLPHLAVALTSFLKGEKAGCAAPDMPNLISYAGPAGTYPAISFSEVMNGNVPDEIVRNRIMLVGATAAGVGDYHATPMRGREDLMSGIEIQANIVDALLGRGFHQEAGKGTTLVFNLAPLLALWLGFWFITPRQGLLLAPMLAVMMIALATGLLAWGGYWMPPMAGVVTIALFTPVWSWRRLSAASSYFIGQLTRLEEEPGVFSRAGGAKRRIIPADRLEQQMELLQDAIGQVRELKNFIDVSQASLPDATLVTDTSWTILRANSRAHDLWRRYMGSEATGMMTAYLNRIRPWIVDGQEGFTRFVGEMESAVVEERECEIGLDDGRAYLLRVKSVDTRFGPVKYVIFRLADITELRSATRQRDMMLQFLTHDMRSPQVSILALLSGEGAKEVPEPYARRIGACARQTLDLAEQFVQLARAEAAEYDLQPVELGDLAIDAADQLWPQVKAAGVSIDVERDEDTLLVRGDASLLVRAITNLAGNAIKYNRRGGWVRIRVGSPDPTTLTCAVEDNGRGMQPEQIEELFKPFRRFEESAAPADDIGVGLGLVFVRTVVARHGGRIECHSTPENGTCFTLTLPRLDLSLTSLDEAV</sequence>
<dbReference type="PRINTS" id="PR00344">
    <property type="entry name" value="BCTRLSENSOR"/>
</dbReference>
<dbReference type="InterPro" id="IPR017181">
    <property type="entry name" value="Sig_transdc_His_kin_CHASE2"/>
</dbReference>
<comment type="caution">
    <text evidence="8">The sequence shown here is derived from an EMBL/GenBank/DDBJ whole genome shotgun (WGS) entry which is preliminary data.</text>
</comment>
<evidence type="ECO:0000256" key="2">
    <source>
        <dbReference type="ARBA" id="ARBA00012438"/>
    </source>
</evidence>
<evidence type="ECO:0000259" key="7">
    <source>
        <dbReference type="PROSITE" id="PS50109"/>
    </source>
</evidence>
<proteinExistence type="predicted"/>
<dbReference type="Pfam" id="PF02518">
    <property type="entry name" value="HATPase_c"/>
    <property type="match status" value="1"/>
</dbReference>
<dbReference type="OrthoDB" id="9789782at2"/>
<keyword evidence="6" id="KW-1133">Transmembrane helix</keyword>
<dbReference type="PANTHER" id="PTHR43047">
    <property type="entry name" value="TWO-COMPONENT HISTIDINE PROTEIN KINASE"/>
    <property type="match status" value="1"/>
</dbReference>
<evidence type="ECO:0000256" key="5">
    <source>
        <dbReference type="ARBA" id="ARBA00022777"/>
    </source>
</evidence>
<feature type="transmembrane region" description="Helical" evidence="6">
    <location>
        <begin position="351"/>
        <end position="371"/>
    </location>
</feature>
<keyword evidence="6" id="KW-0812">Transmembrane</keyword>
<gene>
    <name evidence="8" type="ORF">D3876_08225</name>
</gene>